<dbReference type="Gene3D" id="3.30.565.10">
    <property type="entry name" value="Histidine kinase-like ATPase, C-terminal domain"/>
    <property type="match status" value="1"/>
</dbReference>
<dbReference type="AlphaFoldDB" id="D2Z8F9"/>
<dbReference type="EC" id="2.7.13.3" evidence="2"/>
<proteinExistence type="predicted"/>
<organism evidence="4 5">
    <name type="scientific">Dethiosulfovibrio peptidovorans DSM 11002</name>
    <dbReference type="NCBI Taxonomy" id="469381"/>
    <lineage>
        <taxon>Bacteria</taxon>
        <taxon>Thermotogati</taxon>
        <taxon>Synergistota</taxon>
        <taxon>Synergistia</taxon>
        <taxon>Synergistales</taxon>
        <taxon>Dethiosulfovibrionaceae</taxon>
        <taxon>Dethiosulfovibrio</taxon>
    </lineage>
</organism>
<dbReference type="InterPro" id="IPR003594">
    <property type="entry name" value="HATPase_dom"/>
</dbReference>
<dbReference type="EMBL" id="ABTR02000001">
    <property type="protein sequence ID" value="EFC91756.1"/>
    <property type="molecule type" value="Genomic_DNA"/>
</dbReference>
<comment type="catalytic activity">
    <reaction evidence="1">
        <text>ATP + protein L-histidine = ADP + protein N-phospho-L-histidine.</text>
        <dbReference type="EC" id="2.7.13.3"/>
    </reaction>
</comment>
<dbReference type="PANTHER" id="PTHR34220">
    <property type="entry name" value="SENSOR HISTIDINE KINASE YPDA"/>
    <property type="match status" value="1"/>
</dbReference>
<sequence>MEELEYGSLEWWHQTVNIGVLQEILDRFAQILNCGAVLTTALGVPITTPSNFTRFCRLMRSTEEGRRLCWESDAAGGRAGLEQGKVRIYRCHAGLIDMALPVVIEGRLAGVVLCGQVKLRHYTRQEVEELAGVGWQNLSNRDELVDLFMEAPVVPREVIDQGGELIKLVSSHVVELCERRLAEKKLLVKDLVLMREKCDKQSLERNLKISQIKALRHQLNPHFMFNTLNAIVRLAMFEDAPETESLAYRFSQYLRYVLRRQSREELVPLAGEVECVEHFLSINKIRFSDRFDFDLHVGPGTRDVRVPFMILQPLVENAIVHGVEPSTDRCHLSVEASIEEGSLVVTVSDDGVGFDCSNFSPGVGVSNVMERLDLHYGKDGCLRWSSCPGDGSRFEVTMPLRRGEEMTG</sequence>
<dbReference type="InterPro" id="IPR036890">
    <property type="entry name" value="HATPase_C_sf"/>
</dbReference>
<evidence type="ECO:0000256" key="2">
    <source>
        <dbReference type="ARBA" id="ARBA00012438"/>
    </source>
</evidence>
<reference evidence="4 5" key="1">
    <citation type="journal article" date="2010" name="Stand. Genomic Sci.">
        <title>Permanent draft genome sequence of Dethiosulfovibrio peptidovorans type strain (SEBR 4207).</title>
        <authorList>
            <person name="Labutti K."/>
            <person name="Mayilraj S."/>
            <person name="Clum A."/>
            <person name="Lucas S."/>
            <person name="Glavina Del Rio T."/>
            <person name="Nolan M."/>
            <person name="Tice H."/>
            <person name="Cheng J.F."/>
            <person name="Pitluck S."/>
            <person name="Liolios K."/>
            <person name="Ivanova N."/>
            <person name="Mavromatis K."/>
            <person name="Mikhailova N."/>
            <person name="Pati A."/>
            <person name="Goodwin L."/>
            <person name="Chen A."/>
            <person name="Palaniappan K."/>
            <person name="Land M."/>
            <person name="Hauser L."/>
            <person name="Chang Y.J."/>
            <person name="Jeffries C.D."/>
            <person name="Rohde M."/>
            <person name="Spring S."/>
            <person name="Goker M."/>
            <person name="Woyke T."/>
            <person name="Bristow J."/>
            <person name="Eisen J.A."/>
            <person name="Markowitz V."/>
            <person name="Hugenholtz P."/>
            <person name="Kyrpides N.C."/>
            <person name="Klenk H.P."/>
            <person name="Lapidus A."/>
        </authorList>
    </citation>
    <scope>NUCLEOTIDE SEQUENCE [LARGE SCALE GENOMIC DNA]</scope>
    <source>
        <strain evidence="4 5">DSM 11002</strain>
    </source>
</reference>
<dbReference type="InterPro" id="IPR050640">
    <property type="entry name" value="Bact_2-comp_sensor_kinase"/>
</dbReference>
<dbReference type="InterPro" id="IPR018771">
    <property type="entry name" value="PocR_dom"/>
</dbReference>
<dbReference type="PRINTS" id="PR00344">
    <property type="entry name" value="BCTRLSENSOR"/>
</dbReference>
<dbReference type="InterPro" id="IPR010559">
    <property type="entry name" value="Sig_transdc_His_kin_internal"/>
</dbReference>
<comment type="caution">
    <text evidence="4">The sequence shown here is derived from an EMBL/GenBank/DDBJ whole genome shotgun (WGS) entry which is preliminary data.</text>
</comment>
<keyword evidence="4" id="KW-0418">Kinase</keyword>
<evidence type="ECO:0000256" key="1">
    <source>
        <dbReference type="ARBA" id="ARBA00000085"/>
    </source>
</evidence>
<dbReference type="PANTHER" id="PTHR34220:SF7">
    <property type="entry name" value="SENSOR HISTIDINE KINASE YPDA"/>
    <property type="match status" value="1"/>
</dbReference>
<dbReference type="GO" id="GO:0000155">
    <property type="term" value="F:phosphorelay sensor kinase activity"/>
    <property type="evidence" value="ECO:0007669"/>
    <property type="project" value="InterPro"/>
</dbReference>
<name>D2Z8F9_9BACT</name>
<dbReference type="Pfam" id="PF10114">
    <property type="entry name" value="PocR"/>
    <property type="match status" value="1"/>
</dbReference>
<keyword evidence="4" id="KW-0808">Transferase</keyword>
<gene>
    <name evidence="4" type="ORF">Dpep_1732</name>
</gene>
<dbReference type="SUPFAM" id="SSF55874">
    <property type="entry name" value="ATPase domain of HSP90 chaperone/DNA topoisomerase II/histidine kinase"/>
    <property type="match status" value="1"/>
</dbReference>
<dbReference type="eggNOG" id="COG2972">
    <property type="taxonomic scope" value="Bacteria"/>
</dbReference>
<keyword evidence="5" id="KW-1185">Reference proteome</keyword>
<dbReference type="STRING" id="469381.Dpep_1732"/>
<dbReference type="RefSeq" id="WP_005661355.1">
    <property type="nucleotide sequence ID" value="NZ_ABTR02000001.1"/>
</dbReference>
<dbReference type="Pfam" id="PF06580">
    <property type="entry name" value="His_kinase"/>
    <property type="match status" value="1"/>
</dbReference>
<evidence type="ECO:0000313" key="4">
    <source>
        <dbReference type="EMBL" id="EFC91756.1"/>
    </source>
</evidence>
<feature type="domain" description="Histidine kinase" evidence="3">
    <location>
        <begin position="310"/>
        <end position="402"/>
    </location>
</feature>
<dbReference type="Proteomes" id="UP000006427">
    <property type="component" value="Unassembled WGS sequence"/>
</dbReference>
<dbReference type="PROSITE" id="PS50109">
    <property type="entry name" value="HIS_KIN"/>
    <property type="match status" value="1"/>
</dbReference>
<dbReference type="eggNOG" id="COG4936">
    <property type="taxonomic scope" value="Bacteria"/>
</dbReference>
<dbReference type="InterPro" id="IPR005467">
    <property type="entry name" value="His_kinase_dom"/>
</dbReference>
<evidence type="ECO:0000313" key="5">
    <source>
        <dbReference type="Proteomes" id="UP000006427"/>
    </source>
</evidence>
<dbReference type="PaxDb" id="469381-Dpep_1732"/>
<dbReference type="GO" id="GO:0016020">
    <property type="term" value="C:membrane"/>
    <property type="evidence" value="ECO:0007669"/>
    <property type="project" value="InterPro"/>
</dbReference>
<evidence type="ECO:0000259" key="3">
    <source>
        <dbReference type="PROSITE" id="PS50109"/>
    </source>
</evidence>
<accession>D2Z8F9</accession>
<protein>
    <recommendedName>
        <fullName evidence="2">histidine kinase</fullName>
        <ecNumber evidence="2">2.7.13.3</ecNumber>
    </recommendedName>
</protein>
<dbReference type="InterPro" id="IPR004358">
    <property type="entry name" value="Sig_transdc_His_kin-like_C"/>
</dbReference>
<dbReference type="Pfam" id="PF02518">
    <property type="entry name" value="HATPase_c"/>
    <property type="match status" value="1"/>
</dbReference>